<dbReference type="InterPro" id="IPR006842">
    <property type="entry name" value="Transposase_31"/>
</dbReference>
<proteinExistence type="predicted"/>
<dbReference type="GO" id="GO:1990238">
    <property type="term" value="F:double-stranded DNA endonuclease activity"/>
    <property type="evidence" value="ECO:0007669"/>
    <property type="project" value="TreeGrafter"/>
</dbReference>
<dbReference type="GO" id="GO:0006310">
    <property type="term" value="P:DNA recombination"/>
    <property type="evidence" value="ECO:0007669"/>
    <property type="project" value="TreeGrafter"/>
</dbReference>
<name>T0Y7N7_9ZZZZ</name>
<feature type="non-terminal residue" evidence="2">
    <location>
        <position position="183"/>
    </location>
</feature>
<accession>T0Y7N7</accession>
<comment type="caution">
    <text evidence="2">The sequence shown here is derived from an EMBL/GenBank/DDBJ whole genome shotgun (WGS) entry which is preliminary data.</text>
</comment>
<dbReference type="AlphaFoldDB" id="T0Y7N7"/>
<dbReference type="PANTHER" id="PTHR34611:SF2">
    <property type="entry name" value="INACTIVE RECOMBINATION-PROMOTING NUCLEASE-LIKE PROTEIN RPNE-RELATED"/>
    <property type="match status" value="1"/>
</dbReference>
<dbReference type="InterPro" id="IPR051699">
    <property type="entry name" value="Rpn/YhgA-like_nuclease"/>
</dbReference>
<organism evidence="2">
    <name type="scientific">mine drainage metagenome</name>
    <dbReference type="NCBI Taxonomy" id="410659"/>
    <lineage>
        <taxon>unclassified sequences</taxon>
        <taxon>metagenomes</taxon>
        <taxon>ecological metagenomes</taxon>
    </lineage>
</organism>
<feature type="non-terminal residue" evidence="2">
    <location>
        <position position="1"/>
    </location>
</feature>
<reference evidence="2" key="1">
    <citation type="submission" date="2013-08" db="EMBL/GenBank/DDBJ databases">
        <authorList>
            <person name="Mendez C."/>
            <person name="Richter M."/>
            <person name="Ferrer M."/>
            <person name="Sanchez J."/>
        </authorList>
    </citation>
    <scope>NUCLEOTIDE SEQUENCE</scope>
</reference>
<evidence type="ECO:0000259" key="1">
    <source>
        <dbReference type="Pfam" id="PF04754"/>
    </source>
</evidence>
<dbReference type="PANTHER" id="PTHR34611">
    <property type="match status" value="1"/>
</dbReference>
<dbReference type="EMBL" id="AUZX01015900">
    <property type="protein sequence ID" value="EQD27882.1"/>
    <property type="molecule type" value="Genomic_DNA"/>
</dbReference>
<feature type="domain" description="Transposase (putative) YhgA-like" evidence="1">
    <location>
        <begin position="9"/>
        <end position="147"/>
    </location>
</feature>
<dbReference type="Pfam" id="PF04754">
    <property type="entry name" value="Transposase_31"/>
    <property type="match status" value="1"/>
</dbReference>
<evidence type="ECO:0000313" key="2">
    <source>
        <dbReference type="EMBL" id="EQD27882.1"/>
    </source>
</evidence>
<protein>
    <submittedName>
        <fullName evidence="2">Transposase</fullName>
    </submittedName>
</protein>
<gene>
    <name evidence="2" type="ORF">B1A_21521</name>
</gene>
<sequence length="183" mass="20943">SGFPYEKAHLDLVLSARFSDTPVQIYLLFEHKSTHDSSIFLQLLRYMVALWSMDQDNNRRPTVVLPFVVYHGTSGWSLPERFHDFCPVPEFLKFYALDFAPLVLDAGRISDQEIQGRVGHLGAAATLLALKHIFDKTYQEYVSALKAIGADLDERTFQSVVEYLLIYREIDGPPDCGNHQRKH</sequence>
<reference evidence="2" key="2">
    <citation type="journal article" date="2014" name="ISME J.">
        <title>Microbial stratification in low pH oxic and suboxic macroscopic growths along an acid mine drainage.</title>
        <authorList>
            <person name="Mendez-Garcia C."/>
            <person name="Mesa V."/>
            <person name="Sprenger R.R."/>
            <person name="Richter M."/>
            <person name="Diez M.S."/>
            <person name="Solano J."/>
            <person name="Bargiela R."/>
            <person name="Golyshina O.V."/>
            <person name="Manteca A."/>
            <person name="Ramos J.L."/>
            <person name="Gallego J.R."/>
            <person name="Llorente I."/>
            <person name="Martins Dos Santos V.A."/>
            <person name="Jensen O.N."/>
            <person name="Pelaez A.I."/>
            <person name="Sanchez J."/>
            <person name="Ferrer M."/>
        </authorList>
    </citation>
    <scope>NUCLEOTIDE SEQUENCE</scope>
</reference>